<dbReference type="Proteomes" id="UP000007875">
    <property type="component" value="Unassembled WGS sequence"/>
</dbReference>
<reference evidence="2" key="3">
    <citation type="submission" date="2025-09" db="UniProtKB">
        <authorList>
            <consortium name="Ensembl"/>
        </authorList>
    </citation>
    <scope>IDENTIFICATION</scope>
</reference>
<sequence>MRHDAHEQNKLGHSHMAGPNRTVHPQRPPGMHSTPRVSHHPNTLPHHQNFQQNPQYIRPPRVNQIPGTQQLPRAGMSVNHAANGRVDNFNQRRSSGVSVTIKPKSPVATQPHQHMPQQFNQKNIKPFVSRASVQQSKPIERMKSNPMSFERSSSINSLHDQDFGSLHSPIKLNLTVTPPPQSSFLSEVASLVTHDALPMLQSPLLMESLSDRQHHSPEITPLPIKSPSLSSADSGFGTGVNRNPDQNNSAVKPDPGANLSPPPLLDFNEFIKQEAAEEDDTLKFLEDEKPDAVVEELVMTLAQEQKQDQKSPETPTNETTPPTNEASPDNETSPISENV</sequence>
<feature type="region of interest" description="Disordered" evidence="1">
    <location>
        <begin position="300"/>
        <end position="339"/>
    </location>
</feature>
<protein>
    <submittedName>
        <fullName evidence="2">Uncharacterized protein</fullName>
    </submittedName>
</protein>
<proteinExistence type="predicted"/>
<dbReference type="Ensembl" id="ENSCSAVT00000010884.1">
    <property type="protein sequence ID" value="ENSCSAVP00000010754.1"/>
    <property type="gene ID" value="ENSCSAVG00000006306.1"/>
</dbReference>
<evidence type="ECO:0000256" key="1">
    <source>
        <dbReference type="SAM" id="MobiDB-lite"/>
    </source>
</evidence>
<evidence type="ECO:0000313" key="2">
    <source>
        <dbReference type="Ensembl" id="ENSCSAVP00000010754.1"/>
    </source>
</evidence>
<reference evidence="3" key="1">
    <citation type="submission" date="2003-08" db="EMBL/GenBank/DDBJ databases">
        <authorList>
            <person name="Birren B."/>
            <person name="Nusbaum C."/>
            <person name="Abebe A."/>
            <person name="Abouelleil A."/>
            <person name="Adekoya E."/>
            <person name="Ait-zahra M."/>
            <person name="Allen N."/>
            <person name="Allen T."/>
            <person name="An P."/>
            <person name="Anderson M."/>
            <person name="Anderson S."/>
            <person name="Arachchi H."/>
            <person name="Armbruster J."/>
            <person name="Bachantsang P."/>
            <person name="Baldwin J."/>
            <person name="Barry A."/>
            <person name="Bayul T."/>
            <person name="Blitshsteyn B."/>
            <person name="Bloom T."/>
            <person name="Blye J."/>
            <person name="Boguslavskiy L."/>
            <person name="Borowsky M."/>
            <person name="Boukhgalter B."/>
            <person name="Brunache A."/>
            <person name="Butler J."/>
            <person name="Calixte N."/>
            <person name="Calvo S."/>
            <person name="Camarata J."/>
            <person name="Campo K."/>
            <person name="Chang J."/>
            <person name="Cheshatsang Y."/>
            <person name="Citroen M."/>
            <person name="Collymore A."/>
            <person name="Considine T."/>
            <person name="Cook A."/>
            <person name="Cooke P."/>
            <person name="Corum B."/>
            <person name="Cuomo C."/>
            <person name="David R."/>
            <person name="Dawoe T."/>
            <person name="Degray S."/>
            <person name="Dodge S."/>
            <person name="Dooley K."/>
            <person name="Dorje P."/>
            <person name="Dorjee K."/>
            <person name="Dorris L."/>
            <person name="Duffey N."/>
            <person name="Dupes A."/>
            <person name="Elkins T."/>
            <person name="Engels R."/>
            <person name="Erickson J."/>
            <person name="Farina A."/>
            <person name="Faro S."/>
            <person name="Ferreira P."/>
            <person name="Fischer H."/>
            <person name="Fitzgerald M."/>
            <person name="Foley K."/>
            <person name="Gage D."/>
            <person name="Galagan J."/>
            <person name="Gearin G."/>
            <person name="Gnerre S."/>
            <person name="Gnirke A."/>
            <person name="Goyette A."/>
            <person name="Graham J."/>
            <person name="Grandbois E."/>
            <person name="Gyaltsen K."/>
            <person name="Hafez N."/>
            <person name="Hagopian D."/>
            <person name="Hagos B."/>
            <person name="Hall J."/>
            <person name="Hatcher B."/>
            <person name="Heller A."/>
            <person name="Higgins H."/>
            <person name="Honan T."/>
            <person name="Horn A."/>
            <person name="Houde N."/>
            <person name="Hughes L."/>
            <person name="Hulme W."/>
            <person name="Husby E."/>
            <person name="Iliev I."/>
            <person name="Jaffe D."/>
            <person name="Jones C."/>
            <person name="Kamal M."/>
            <person name="Kamat A."/>
            <person name="Kamvysselis M."/>
            <person name="Karlsson E."/>
            <person name="Kells C."/>
            <person name="Kieu A."/>
            <person name="Kisner P."/>
            <person name="Kodira C."/>
            <person name="Kulbokas E."/>
            <person name="Labutti K."/>
            <person name="Lama D."/>
            <person name="Landers T."/>
            <person name="Leger J."/>
            <person name="Levine S."/>
            <person name="Lewis D."/>
            <person name="Lewis T."/>
            <person name="Lindblad-toh K."/>
            <person name="Liu X."/>
            <person name="Lokyitsang T."/>
            <person name="Lokyitsang Y."/>
            <person name="Lucien O."/>
            <person name="Lui A."/>
            <person name="Ma L.J."/>
            <person name="Mabbitt R."/>
            <person name="Macdonald J."/>
            <person name="Maclean C."/>
            <person name="Major J."/>
            <person name="Manning J."/>
            <person name="Marabella R."/>
            <person name="Maru K."/>
            <person name="Matthews C."/>
            <person name="Mauceli E."/>
            <person name="Mccarthy M."/>
            <person name="Mcdonough S."/>
            <person name="Mcghee T."/>
            <person name="Meldrim J."/>
            <person name="Meneus L."/>
            <person name="Mesirov J."/>
            <person name="Mihalev A."/>
            <person name="Mihova T."/>
            <person name="Mikkelsen T."/>
            <person name="Mlenga V."/>
            <person name="Moru K."/>
            <person name="Mozes J."/>
            <person name="Mulrain L."/>
            <person name="Munson G."/>
            <person name="Naylor J."/>
            <person name="Newes C."/>
            <person name="Nguyen C."/>
            <person name="Nguyen N."/>
            <person name="Nguyen T."/>
            <person name="Nicol R."/>
            <person name="Nielsen C."/>
            <person name="Nizzari M."/>
            <person name="Norbu C."/>
            <person name="Norbu N."/>
            <person name="O'donnell P."/>
            <person name="Okoawo O."/>
            <person name="O'leary S."/>
            <person name="Omotosho B."/>
            <person name="O'neill K."/>
            <person name="Osman S."/>
            <person name="Parker S."/>
            <person name="Perrin D."/>
            <person name="Phunkhang P."/>
            <person name="Piqani B."/>
            <person name="Purcell S."/>
            <person name="Rachupka T."/>
            <person name="Ramasamy U."/>
            <person name="Rameau R."/>
            <person name="Ray V."/>
            <person name="Raymond C."/>
            <person name="Retta R."/>
            <person name="Richardson S."/>
            <person name="Rise C."/>
            <person name="Rodriguez J."/>
            <person name="Rogers J."/>
            <person name="Rogov P."/>
            <person name="Rutman M."/>
            <person name="Schupbach R."/>
            <person name="Seaman C."/>
            <person name="Settipalli S."/>
            <person name="Sharpe T."/>
            <person name="Sheridan J."/>
            <person name="Sherpa N."/>
            <person name="Shi J."/>
            <person name="Smirnov S."/>
            <person name="Smith C."/>
            <person name="Sougnez C."/>
            <person name="Spencer B."/>
            <person name="Stalker J."/>
            <person name="Stange-thomann N."/>
            <person name="Stavropoulos S."/>
            <person name="Stetson K."/>
            <person name="Stone C."/>
            <person name="Stone S."/>
            <person name="Stubbs M."/>
            <person name="Talamas J."/>
            <person name="Tchuinga P."/>
            <person name="Tenzing P."/>
            <person name="Tesfaye S."/>
            <person name="Theodore J."/>
            <person name="Thoulutsang Y."/>
            <person name="Topham K."/>
            <person name="Towey S."/>
            <person name="Tsamla T."/>
            <person name="Tsomo N."/>
            <person name="Vallee D."/>
            <person name="Vassiliev H."/>
            <person name="Venkataraman V."/>
            <person name="Vinson J."/>
            <person name="Vo A."/>
            <person name="Wade C."/>
            <person name="Wang S."/>
            <person name="Wangchuk T."/>
            <person name="Wangdi T."/>
            <person name="Whittaker C."/>
            <person name="Wilkinson J."/>
            <person name="Wu Y."/>
            <person name="Wyman D."/>
            <person name="Yadav S."/>
            <person name="Yang S."/>
            <person name="Yang X."/>
            <person name="Yeager S."/>
            <person name="Yee E."/>
            <person name="Young G."/>
            <person name="Zainoun J."/>
            <person name="Zembeck L."/>
            <person name="Zimmer A."/>
            <person name="Zody M."/>
            <person name="Lander E."/>
        </authorList>
    </citation>
    <scope>NUCLEOTIDE SEQUENCE [LARGE SCALE GENOMIC DNA]</scope>
</reference>
<dbReference type="InParanoid" id="H2YZJ2"/>
<feature type="compositionally biased region" description="Polar residues" evidence="1">
    <location>
        <begin position="45"/>
        <end position="54"/>
    </location>
</feature>
<accession>H2YZJ2</accession>
<feature type="compositionally biased region" description="Low complexity" evidence="1">
    <location>
        <begin position="312"/>
        <end position="325"/>
    </location>
</feature>
<dbReference type="AlphaFoldDB" id="H2YZJ2"/>
<name>H2YZJ2_CIOSA</name>
<feature type="compositionally biased region" description="Polar residues" evidence="1">
    <location>
        <begin position="240"/>
        <end position="250"/>
    </location>
</feature>
<feature type="compositionally biased region" description="Polar residues" evidence="1">
    <location>
        <begin position="326"/>
        <end position="339"/>
    </location>
</feature>
<keyword evidence="3" id="KW-1185">Reference proteome</keyword>
<feature type="compositionally biased region" description="Basic and acidic residues" evidence="1">
    <location>
        <begin position="1"/>
        <end position="10"/>
    </location>
</feature>
<feature type="region of interest" description="Disordered" evidence="1">
    <location>
        <begin position="210"/>
        <end position="265"/>
    </location>
</feature>
<dbReference type="HOGENOM" id="CLU_820231_0_0_1"/>
<organism evidence="2 3">
    <name type="scientific">Ciona savignyi</name>
    <name type="common">Pacific transparent sea squirt</name>
    <dbReference type="NCBI Taxonomy" id="51511"/>
    <lineage>
        <taxon>Eukaryota</taxon>
        <taxon>Metazoa</taxon>
        <taxon>Chordata</taxon>
        <taxon>Tunicata</taxon>
        <taxon>Ascidiacea</taxon>
        <taxon>Phlebobranchia</taxon>
        <taxon>Cionidae</taxon>
        <taxon>Ciona</taxon>
    </lineage>
</organism>
<reference evidence="2" key="2">
    <citation type="submission" date="2025-08" db="UniProtKB">
        <authorList>
            <consortium name="Ensembl"/>
        </authorList>
    </citation>
    <scope>IDENTIFICATION</scope>
</reference>
<feature type="region of interest" description="Disordered" evidence="1">
    <location>
        <begin position="1"/>
        <end position="54"/>
    </location>
</feature>
<evidence type="ECO:0000313" key="3">
    <source>
        <dbReference type="Proteomes" id="UP000007875"/>
    </source>
</evidence>